<evidence type="ECO:0000256" key="1">
    <source>
        <dbReference type="ARBA" id="ARBA00004167"/>
    </source>
</evidence>
<sequence length="419" mass="47421">MNMKMISNSRTRSASSCGFHRAGGWSFHLLYSVLLLCTDEMHGLADFSTYLFRIIISQSAHARDGELLLLSCPRHSTISVQSAVYRPPAPLPYCNAPTALQKMLSECQDQRNCQILVNYRIFGRDLCPGTTKHLHVSYSCKPTENKNRTRCEGDKMILHCKYPKLLNIYSAVYGRELGERTACLTEEDQPLPFECLYHGALDTVKKLCYGKQRCLFIINDKLFKNPCMPETKKYLTVVYSCVPQSLFKEADPTFFQTTTIPQETTNTGKPPDVRVSKLKDINGILVSNSLMAYGYIKGYPEKAGLVFISGVCLGLFIVLVAISTRITCTTHFEGMCCLNKKTDIVEPKDEDDENSDDEESELLMDSSMMSEVGRKVYCWEEAMYTTEAAELIERLERREMVIQEISMNAYLNGTSCTLH</sequence>
<keyword evidence="3" id="KW-0348">Hemagglutinin</keyword>
<evidence type="ECO:0000256" key="9">
    <source>
        <dbReference type="SAM" id="Phobius"/>
    </source>
</evidence>
<dbReference type="InterPro" id="IPR039500">
    <property type="entry name" value="EVA1_dom"/>
</dbReference>
<name>A0AAD5B5N5_SILAS</name>
<dbReference type="PROSITE" id="PS50228">
    <property type="entry name" value="SUEL_LECTIN"/>
    <property type="match status" value="2"/>
</dbReference>
<dbReference type="EMBL" id="MU537915">
    <property type="protein sequence ID" value="KAI5629148.1"/>
    <property type="molecule type" value="Genomic_DNA"/>
</dbReference>
<comment type="similarity">
    <text evidence="2">Belongs to the EVA1 family.</text>
</comment>
<evidence type="ECO:0000313" key="12">
    <source>
        <dbReference type="Proteomes" id="UP001205998"/>
    </source>
</evidence>
<keyword evidence="7 9" id="KW-1133">Transmembrane helix</keyword>
<protein>
    <submittedName>
        <fullName evidence="11">Protein eva-1-like C isoform X1</fullName>
    </submittedName>
</protein>
<keyword evidence="6" id="KW-0677">Repeat</keyword>
<evidence type="ECO:0000256" key="7">
    <source>
        <dbReference type="ARBA" id="ARBA00022989"/>
    </source>
</evidence>
<comment type="subcellular location">
    <subcellularLocation>
        <location evidence="1">Membrane</location>
        <topology evidence="1">Single-pass membrane protein</topology>
    </subcellularLocation>
</comment>
<dbReference type="InterPro" id="IPR043159">
    <property type="entry name" value="Lectin_gal-bd_sf"/>
</dbReference>
<keyword evidence="8 9" id="KW-0472">Membrane</keyword>
<feature type="domain" description="SUEL-type lectin" evidence="10">
    <location>
        <begin position="62"/>
        <end position="141"/>
    </location>
</feature>
<evidence type="ECO:0000256" key="5">
    <source>
        <dbReference type="ARBA" id="ARBA00022734"/>
    </source>
</evidence>
<dbReference type="CDD" id="cd22829">
    <property type="entry name" value="Gal_Rha_Lectin_EVA1_EVA1C_rpt2"/>
    <property type="match status" value="1"/>
</dbReference>
<reference evidence="11" key="1">
    <citation type="submission" date="2018-07" db="EMBL/GenBank/DDBJ databases">
        <title>Comparative genomics of catfishes provides insights into carnivory and benthic adaptation.</title>
        <authorList>
            <person name="Zhang Y."/>
            <person name="Wang D."/>
            <person name="Peng Z."/>
            <person name="Zheng S."/>
            <person name="Shao F."/>
            <person name="Tao W."/>
        </authorList>
    </citation>
    <scope>NUCLEOTIDE SEQUENCE</scope>
    <source>
        <strain evidence="11">Chongqing</strain>
    </source>
</reference>
<evidence type="ECO:0000256" key="6">
    <source>
        <dbReference type="ARBA" id="ARBA00022737"/>
    </source>
</evidence>
<dbReference type="GO" id="GO:0030246">
    <property type="term" value="F:carbohydrate binding"/>
    <property type="evidence" value="ECO:0007669"/>
    <property type="project" value="UniProtKB-KW"/>
</dbReference>
<evidence type="ECO:0000313" key="11">
    <source>
        <dbReference type="EMBL" id="KAI5629148.1"/>
    </source>
</evidence>
<keyword evidence="12" id="KW-1185">Reference proteome</keyword>
<accession>A0AAD5B5N5</accession>
<keyword evidence="5" id="KW-0430">Lectin</keyword>
<comment type="caution">
    <text evidence="11">The sequence shown here is derived from an EMBL/GenBank/DDBJ whole genome shotgun (WGS) entry which is preliminary data.</text>
</comment>
<evidence type="ECO:0000256" key="3">
    <source>
        <dbReference type="ARBA" id="ARBA00022546"/>
    </source>
</evidence>
<evidence type="ECO:0000256" key="2">
    <source>
        <dbReference type="ARBA" id="ARBA00006023"/>
    </source>
</evidence>
<dbReference type="GO" id="GO:0016020">
    <property type="term" value="C:membrane"/>
    <property type="evidence" value="ECO:0007669"/>
    <property type="project" value="UniProtKB-SubCell"/>
</dbReference>
<dbReference type="Proteomes" id="UP001205998">
    <property type="component" value="Unassembled WGS sequence"/>
</dbReference>
<dbReference type="CDD" id="cd22828">
    <property type="entry name" value="Gal_Rha_Lectin_EVA1_EVA1C_rpt1"/>
    <property type="match status" value="1"/>
</dbReference>
<evidence type="ECO:0000259" key="10">
    <source>
        <dbReference type="PROSITE" id="PS50228"/>
    </source>
</evidence>
<keyword evidence="4 9" id="KW-0812">Transmembrane</keyword>
<gene>
    <name evidence="11" type="ORF">C0J50_8047</name>
</gene>
<dbReference type="PANTHER" id="PTHR46780">
    <property type="entry name" value="PROTEIN EVA-1"/>
    <property type="match status" value="1"/>
</dbReference>
<dbReference type="Pfam" id="PF02140">
    <property type="entry name" value="SUEL_Lectin"/>
    <property type="match status" value="2"/>
</dbReference>
<dbReference type="Pfam" id="PF14851">
    <property type="entry name" value="FAM176"/>
    <property type="match status" value="1"/>
</dbReference>
<evidence type="ECO:0000256" key="8">
    <source>
        <dbReference type="ARBA" id="ARBA00023136"/>
    </source>
</evidence>
<feature type="transmembrane region" description="Helical" evidence="9">
    <location>
        <begin position="303"/>
        <end position="322"/>
    </location>
</feature>
<dbReference type="InterPro" id="IPR000922">
    <property type="entry name" value="Lectin_gal-bd_dom"/>
</dbReference>
<dbReference type="Gene3D" id="2.60.120.740">
    <property type="match status" value="2"/>
</dbReference>
<organism evidence="11 12">
    <name type="scientific">Silurus asotus</name>
    <name type="common">Amur catfish</name>
    <name type="synonym">Parasilurus asotus</name>
    <dbReference type="NCBI Taxonomy" id="30991"/>
    <lineage>
        <taxon>Eukaryota</taxon>
        <taxon>Metazoa</taxon>
        <taxon>Chordata</taxon>
        <taxon>Craniata</taxon>
        <taxon>Vertebrata</taxon>
        <taxon>Euteleostomi</taxon>
        <taxon>Actinopterygii</taxon>
        <taxon>Neopterygii</taxon>
        <taxon>Teleostei</taxon>
        <taxon>Ostariophysi</taxon>
        <taxon>Siluriformes</taxon>
        <taxon>Siluridae</taxon>
        <taxon>Silurus</taxon>
    </lineage>
</organism>
<feature type="domain" description="SUEL-type lectin" evidence="10">
    <location>
        <begin position="150"/>
        <end position="242"/>
    </location>
</feature>
<dbReference type="AlphaFoldDB" id="A0AAD5B5N5"/>
<evidence type="ECO:0000256" key="4">
    <source>
        <dbReference type="ARBA" id="ARBA00022692"/>
    </source>
</evidence>
<proteinExistence type="inferred from homology"/>
<dbReference type="FunFam" id="2.60.120.740:FF:000003">
    <property type="entry name" value="Protein eva-1 homolog C"/>
    <property type="match status" value="1"/>
</dbReference>